<comment type="caution">
    <text evidence="6">The sequence shown here is derived from an EMBL/GenBank/DDBJ whole genome shotgun (WGS) entry which is preliminary data.</text>
</comment>
<evidence type="ECO:0000256" key="2">
    <source>
        <dbReference type="ARBA" id="ARBA00023015"/>
    </source>
</evidence>
<dbReference type="PANTHER" id="PTHR30146:SF148">
    <property type="entry name" value="HTH-TYPE TRANSCRIPTIONAL REPRESSOR PURR-RELATED"/>
    <property type="match status" value="1"/>
</dbReference>
<protein>
    <submittedName>
        <fullName evidence="6">LacI family transcriptional regulator</fullName>
    </submittedName>
</protein>
<dbReference type="EMBL" id="JACCBJ010000001">
    <property type="protein sequence ID" value="NYD75955.1"/>
    <property type="molecule type" value="Genomic_DNA"/>
</dbReference>
<proteinExistence type="predicted"/>
<dbReference type="CDD" id="cd06288">
    <property type="entry name" value="PBP1_sucrose_transcription_regulator"/>
    <property type="match status" value="1"/>
</dbReference>
<dbReference type="CDD" id="cd01392">
    <property type="entry name" value="HTH_LacI"/>
    <property type="match status" value="1"/>
</dbReference>
<evidence type="ECO:0000256" key="3">
    <source>
        <dbReference type="ARBA" id="ARBA00023125"/>
    </source>
</evidence>
<dbReference type="AlphaFoldDB" id="A0A852T557"/>
<dbReference type="InterPro" id="IPR046335">
    <property type="entry name" value="LacI/GalR-like_sensor"/>
</dbReference>
<dbReference type="SUPFAM" id="SSF53822">
    <property type="entry name" value="Periplasmic binding protein-like I"/>
    <property type="match status" value="1"/>
</dbReference>
<dbReference type="Proteomes" id="UP000589620">
    <property type="component" value="Unassembled WGS sequence"/>
</dbReference>
<name>A0A852T557_9MICO</name>
<dbReference type="Gene3D" id="1.10.260.40">
    <property type="entry name" value="lambda repressor-like DNA-binding domains"/>
    <property type="match status" value="1"/>
</dbReference>
<reference evidence="6 7" key="1">
    <citation type="submission" date="2020-07" db="EMBL/GenBank/DDBJ databases">
        <title>Sequencing the genomes of 1000 actinobacteria strains.</title>
        <authorList>
            <person name="Klenk H.-P."/>
        </authorList>
    </citation>
    <scope>NUCLEOTIDE SEQUENCE [LARGE SCALE GENOMIC DNA]</scope>
    <source>
        <strain evidence="6 7">DSM 23871</strain>
    </source>
</reference>
<accession>A0A852T557</accession>
<evidence type="ECO:0000313" key="7">
    <source>
        <dbReference type="Proteomes" id="UP000589620"/>
    </source>
</evidence>
<dbReference type="Pfam" id="PF13377">
    <property type="entry name" value="Peripla_BP_3"/>
    <property type="match status" value="1"/>
</dbReference>
<dbReference type="GO" id="GO:0000976">
    <property type="term" value="F:transcription cis-regulatory region binding"/>
    <property type="evidence" value="ECO:0007669"/>
    <property type="project" value="TreeGrafter"/>
</dbReference>
<sequence>MLTMKDIASHVGVSVSSVSLVLSGRGEGRVNASVAQRIKQVADELGYVPNQLARSLKTKQSRTIGMVSDQVATVPFSGHMLAGAQQAAWDSGFMLMLIDTYGNDEVQTPAVQSLLQRNIEGLIVATNFHKLVDLPLVPPTMPVVILDGRPSDDDAHPTVDYVVPDEELGAYTSTRLLIEAGHTRIGFCDVRAYPIASRLRARGHERALAEAGLRRDESLTVVAEDAATRFAVEPARRLLDRDDRPTAVFCFSDQTAMGFYQVARHLGLEIPRDLSIAGFDNQEFVAEALDPGLTTVQLPHRDMGEWAVRRVVGRLDGSLDGAEREGFLMPCAPVLRQSIGPPSGS</sequence>
<dbReference type="InterPro" id="IPR028082">
    <property type="entry name" value="Peripla_BP_I"/>
</dbReference>
<evidence type="ECO:0000313" key="6">
    <source>
        <dbReference type="EMBL" id="NYD75955.1"/>
    </source>
</evidence>
<dbReference type="InterPro" id="IPR010982">
    <property type="entry name" value="Lambda_DNA-bd_dom_sf"/>
</dbReference>
<dbReference type="SMART" id="SM00354">
    <property type="entry name" value="HTH_LACI"/>
    <property type="match status" value="1"/>
</dbReference>
<keyword evidence="1" id="KW-0678">Repressor</keyword>
<evidence type="ECO:0000256" key="4">
    <source>
        <dbReference type="ARBA" id="ARBA00023163"/>
    </source>
</evidence>
<dbReference type="PANTHER" id="PTHR30146">
    <property type="entry name" value="LACI-RELATED TRANSCRIPTIONAL REPRESSOR"/>
    <property type="match status" value="1"/>
</dbReference>
<gene>
    <name evidence="6" type="ORF">BJ963_003474</name>
</gene>
<keyword evidence="7" id="KW-1185">Reference proteome</keyword>
<keyword evidence="2" id="KW-0805">Transcription regulation</keyword>
<keyword evidence="3" id="KW-0238">DNA-binding</keyword>
<dbReference type="Gene3D" id="3.40.50.2300">
    <property type="match status" value="2"/>
</dbReference>
<keyword evidence="4" id="KW-0804">Transcription</keyword>
<organism evidence="6 7">
    <name type="scientific">Leifsonia soli</name>
    <dbReference type="NCBI Taxonomy" id="582665"/>
    <lineage>
        <taxon>Bacteria</taxon>
        <taxon>Bacillati</taxon>
        <taxon>Actinomycetota</taxon>
        <taxon>Actinomycetes</taxon>
        <taxon>Micrococcales</taxon>
        <taxon>Microbacteriaceae</taxon>
        <taxon>Leifsonia</taxon>
    </lineage>
</organism>
<dbReference type="SUPFAM" id="SSF47413">
    <property type="entry name" value="lambda repressor-like DNA-binding domains"/>
    <property type="match status" value="1"/>
</dbReference>
<evidence type="ECO:0000256" key="1">
    <source>
        <dbReference type="ARBA" id="ARBA00022491"/>
    </source>
</evidence>
<dbReference type="GO" id="GO:0003700">
    <property type="term" value="F:DNA-binding transcription factor activity"/>
    <property type="evidence" value="ECO:0007669"/>
    <property type="project" value="TreeGrafter"/>
</dbReference>
<feature type="domain" description="HTH lacI-type" evidence="5">
    <location>
        <begin position="2"/>
        <end position="58"/>
    </location>
</feature>
<dbReference type="RefSeq" id="WP_089914160.1">
    <property type="nucleotide sequence ID" value="NZ_BAAAPX010000001.1"/>
</dbReference>
<dbReference type="PROSITE" id="PS50932">
    <property type="entry name" value="HTH_LACI_2"/>
    <property type="match status" value="1"/>
</dbReference>
<dbReference type="Pfam" id="PF00356">
    <property type="entry name" value="LacI"/>
    <property type="match status" value="1"/>
</dbReference>
<evidence type="ECO:0000259" key="5">
    <source>
        <dbReference type="PROSITE" id="PS50932"/>
    </source>
</evidence>
<dbReference type="InterPro" id="IPR000843">
    <property type="entry name" value="HTH_LacI"/>
</dbReference>